<evidence type="ECO:0000313" key="10">
    <source>
        <dbReference type="Proteomes" id="UP000266743"/>
    </source>
</evidence>
<dbReference type="Pfam" id="PF13499">
    <property type="entry name" value="EF-hand_7"/>
    <property type="match status" value="1"/>
</dbReference>
<evidence type="ECO:0000256" key="2">
    <source>
        <dbReference type="ARBA" id="ARBA00022490"/>
    </source>
</evidence>
<dbReference type="Gene3D" id="2.30.29.170">
    <property type="match status" value="3"/>
</dbReference>
<dbReference type="AlphaFoldDB" id="A0A3L6KVV2"/>
<comment type="caution">
    <text evidence="9">The sequence shown here is derived from an EMBL/GenBank/DDBJ whole genome shotgun (WGS) entry which is preliminary data.</text>
</comment>
<keyword evidence="4" id="KW-0282">Flagellum</keyword>
<dbReference type="Pfam" id="PF06565">
    <property type="entry name" value="DM10_dom"/>
    <property type="match status" value="3"/>
</dbReference>
<evidence type="ECO:0000256" key="3">
    <source>
        <dbReference type="ARBA" id="ARBA00022737"/>
    </source>
</evidence>
<keyword evidence="3" id="KW-0677">Repeat</keyword>
<dbReference type="GO" id="GO:0060285">
    <property type="term" value="P:cilium-dependent cell motility"/>
    <property type="evidence" value="ECO:0007669"/>
    <property type="project" value="TreeGrafter"/>
</dbReference>
<dbReference type="InterPro" id="IPR002048">
    <property type="entry name" value="EF_hand_dom"/>
</dbReference>
<feature type="domain" description="DM10" evidence="8">
    <location>
        <begin position="91"/>
        <end position="195"/>
    </location>
</feature>
<dbReference type="PANTHER" id="PTHR12086">
    <property type="entry name" value="EF-HAND DOMAIN C-TERMINAL CONTAINING PROTEIN"/>
    <property type="match status" value="1"/>
</dbReference>
<evidence type="ECO:0000256" key="5">
    <source>
        <dbReference type="ARBA" id="ARBA00023069"/>
    </source>
</evidence>
<proteinExistence type="predicted"/>
<dbReference type="GO" id="GO:0000281">
    <property type="term" value="P:mitotic cytokinesis"/>
    <property type="evidence" value="ECO:0007669"/>
    <property type="project" value="TreeGrafter"/>
</dbReference>
<feature type="domain" description="DM10" evidence="8">
    <location>
        <begin position="250"/>
        <end position="370"/>
    </location>
</feature>
<dbReference type="SMART" id="SM00676">
    <property type="entry name" value="DM10"/>
    <property type="match status" value="3"/>
</dbReference>
<evidence type="ECO:0000259" key="8">
    <source>
        <dbReference type="PROSITE" id="PS51336"/>
    </source>
</evidence>
<keyword evidence="7" id="KW-0966">Cell projection</keyword>
<evidence type="ECO:0000313" key="9">
    <source>
        <dbReference type="EMBL" id="RHW68235.1"/>
    </source>
</evidence>
<dbReference type="GO" id="GO:0043014">
    <property type="term" value="F:alpha-tubulin binding"/>
    <property type="evidence" value="ECO:0007669"/>
    <property type="project" value="TreeGrafter"/>
</dbReference>
<dbReference type="PANTHER" id="PTHR12086:SF15">
    <property type="entry name" value="DM10 DOMAIN-CONTAINING PROTEIN"/>
    <property type="match status" value="1"/>
</dbReference>
<gene>
    <name evidence="9" type="ORF">DPX39_110020800</name>
</gene>
<reference evidence="9 10" key="1">
    <citation type="submission" date="2018-09" db="EMBL/GenBank/DDBJ databases">
        <title>whole genome sequence of T. equiperdum IVM-t1 strain.</title>
        <authorList>
            <person name="Suganuma K."/>
        </authorList>
    </citation>
    <scope>NUCLEOTIDE SEQUENCE [LARGE SCALE GENOMIC DNA]</scope>
    <source>
        <strain evidence="9 10">IVM-t1</strain>
    </source>
</reference>
<dbReference type="Gene3D" id="1.10.238.10">
    <property type="entry name" value="EF-hand"/>
    <property type="match status" value="1"/>
</dbReference>
<keyword evidence="5" id="KW-0969">Cilium</keyword>
<dbReference type="InterPro" id="IPR040193">
    <property type="entry name" value="EFHC1/EFHC2/EFHB"/>
</dbReference>
<dbReference type="GO" id="GO:0072686">
    <property type="term" value="C:mitotic spindle"/>
    <property type="evidence" value="ECO:0007669"/>
    <property type="project" value="TreeGrafter"/>
</dbReference>
<keyword evidence="2" id="KW-0963">Cytoplasm</keyword>
<comment type="subcellular location">
    <subcellularLocation>
        <location evidence="1">Cytoplasm</location>
        <location evidence="1">Cytoskeleton</location>
        <location evidence="1">Flagellum axoneme</location>
    </subcellularLocation>
</comment>
<protein>
    <recommendedName>
        <fullName evidence="8">DM10 domain-containing protein</fullName>
    </recommendedName>
</protein>
<dbReference type="GO" id="GO:0005930">
    <property type="term" value="C:axoneme"/>
    <property type="evidence" value="ECO:0007669"/>
    <property type="project" value="TreeGrafter"/>
</dbReference>
<dbReference type="GO" id="GO:0007052">
    <property type="term" value="P:mitotic spindle organization"/>
    <property type="evidence" value="ECO:0007669"/>
    <property type="project" value="TreeGrafter"/>
</dbReference>
<evidence type="ECO:0000256" key="6">
    <source>
        <dbReference type="ARBA" id="ARBA00023212"/>
    </source>
</evidence>
<dbReference type="PROSITE" id="PS51336">
    <property type="entry name" value="DM10"/>
    <property type="match status" value="3"/>
</dbReference>
<sequence>MAYQQSRALKKEFSLPMVPGMTCGEEMLRRSYHRTQVHGRKYDTNTHIDGVPEDMSRFNLQTVSSISKYAPEMLPTATQTQKSDEQNVDLTGRVLRFYAYTKELVPESFVERERVRKFVFNVFLEDNTMSVVEDVADNSGIAMPASLKRHIVPLPDGSPITFANFRVGETITFYGRTYMVYDADKFTRDFYSQSGLELDPALPLPFDAYTELQNRPKKIYAVRTIAASDPTNLTLLPEQVRATQQFLKHDGEVLRCDCVWDDMEALHGTKHYLTLYYFLSDDSIALVEKDYPNSGRDPFPRFFRRQRVAKPKDGRFDPTSLGTLTFEDTSNRDYYTDADIRIGNCLHVFGRDVLIYDYDEYTQHHLLKKFGITSYDPIPGGKNPPAAPIGCHRREKTAQELEEVQMRKRAENRMREYGDVTVKFLMRLDNAKYEDEIRRFVLTVYPADDTISMFEPVIRNMGIVGGKFLQRQRSKRPNGEFYTAKDFFVGARLTINGFPFVILSSDERSLSYMETKHDEFIRSDINYVVRKLRAMLLSRKTGLVEAFREADKENSTGLKMDVFLDIMNRLKLDISEQELLSLLRYFDKQNESYVSYEEFMSRVMPEGVAVASDDRPWEVIDAQSAEEELAAFVVDPRIDEEKRLRAEQISLAARGAEEFLTLYDQRRQLVLKEFRAMTDYSPEGVIGAKEFKMCIRRKLFVQTIPDAALDALCDKLFPPEMPKLSLEELTRVFNGTSTLPRNMKDIKAGESK</sequence>
<accession>A0A3L6KVV2</accession>
<dbReference type="SUPFAM" id="SSF47473">
    <property type="entry name" value="EF-hand"/>
    <property type="match status" value="1"/>
</dbReference>
<dbReference type="InterPro" id="IPR011992">
    <property type="entry name" value="EF-hand-dom_pair"/>
</dbReference>
<evidence type="ECO:0000256" key="4">
    <source>
        <dbReference type="ARBA" id="ARBA00022846"/>
    </source>
</evidence>
<dbReference type="Proteomes" id="UP000266743">
    <property type="component" value="Chromosome 11"/>
</dbReference>
<name>A0A3L6KVV2_9TRYP</name>
<feature type="domain" description="DM10" evidence="8">
    <location>
        <begin position="418"/>
        <end position="517"/>
    </location>
</feature>
<organism evidence="9 10">
    <name type="scientific">Trypanosoma brucei equiperdum</name>
    <dbReference type="NCBI Taxonomy" id="630700"/>
    <lineage>
        <taxon>Eukaryota</taxon>
        <taxon>Discoba</taxon>
        <taxon>Euglenozoa</taxon>
        <taxon>Kinetoplastea</taxon>
        <taxon>Metakinetoplastina</taxon>
        <taxon>Trypanosomatida</taxon>
        <taxon>Trypanosomatidae</taxon>
        <taxon>Trypanosoma</taxon>
    </lineage>
</organism>
<keyword evidence="6" id="KW-0206">Cytoskeleton</keyword>
<dbReference type="EMBL" id="QSBY01000011">
    <property type="protein sequence ID" value="RHW68235.1"/>
    <property type="molecule type" value="Genomic_DNA"/>
</dbReference>
<dbReference type="GO" id="GO:0005509">
    <property type="term" value="F:calcium ion binding"/>
    <property type="evidence" value="ECO:0007669"/>
    <property type="project" value="InterPro"/>
</dbReference>
<dbReference type="InterPro" id="IPR006602">
    <property type="entry name" value="DM10_dom"/>
</dbReference>
<evidence type="ECO:0000256" key="1">
    <source>
        <dbReference type="ARBA" id="ARBA00004611"/>
    </source>
</evidence>
<evidence type="ECO:0000256" key="7">
    <source>
        <dbReference type="ARBA" id="ARBA00023273"/>
    </source>
</evidence>
<dbReference type="FunFam" id="2.30.29.170:FF:000007">
    <property type="entry name" value="EF-Hand domain-Containing protein 1 homolog"/>
    <property type="match status" value="1"/>
</dbReference>